<dbReference type="SUPFAM" id="SSF48295">
    <property type="entry name" value="TrpR-like"/>
    <property type="match status" value="1"/>
</dbReference>
<gene>
    <name evidence="1" type="ORF">SAMN04488005_1342</name>
</gene>
<dbReference type="OrthoDB" id="9796775at2"/>
<dbReference type="GO" id="GO:0043565">
    <property type="term" value="F:sequence-specific DNA binding"/>
    <property type="evidence" value="ECO:0007669"/>
    <property type="project" value="InterPro"/>
</dbReference>
<dbReference type="STRING" id="390270.SAMN04488005_1342"/>
<evidence type="ECO:0000313" key="2">
    <source>
        <dbReference type="Proteomes" id="UP000199478"/>
    </source>
</evidence>
<dbReference type="Pfam" id="PF06627">
    <property type="entry name" value="DUF1153"/>
    <property type="match status" value="1"/>
</dbReference>
<dbReference type="EMBL" id="FOYP01000001">
    <property type="protein sequence ID" value="SFR39257.1"/>
    <property type="molecule type" value="Genomic_DNA"/>
</dbReference>
<dbReference type="RefSeq" id="WP_090197973.1">
    <property type="nucleotide sequence ID" value="NZ_FOYP01000001.1"/>
</dbReference>
<protein>
    <recommendedName>
        <fullName evidence="3">DUF1153 domain-containing protein</fullName>
    </recommendedName>
</protein>
<organism evidence="1 2">
    <name type="scientific">Yoonia tamlensis</name>
    <dbReference type="NCBI Taxonomy" id="390270"/>
    <lineage>
        <taxon>Bacteria</taxon>
        <taxon>Pseudomonadati</taxon>
        <taxon>Pseudomonadota</taxon>
        <taxon>Alphaproteobacteria</taxon>
        <taxon>Rhodobacterales</taxon>
        <taxon>Paracoccaceae</taxon>
        <taxon>Yoonia</taxon>
    </lineage>
</organism>
<dbReference type="Proteomes" id="UP000199478">
    <property type="component" value="Unassembled WGS sequence"/>
</dbReference>
<dbReference type="InterPro" id="IPR036388">
    <property type="entry name" value="WH-like_DNA-bd_sf"/>
</dbReference>
<proteinExistence type="predicted"/>
<evidence type="ECO:0000313" key="1">
    <source>
        <dbReference type="EMBL" id="SFR39257.1"/>
    </source>
</evidence>
<accession>A0A1I6GB13</accession>
<evidence type="ECO:0008006" key="3">
    <source>
        <dbReference type="Google" id="ProtNLM"/>
    </source>
</evidence>
<dbReference type="InterPro" id="IPR009534">
    <property type="entry name" value="DUF1153"/>
</dbReference>
<dbReference type="InterPro" id="IPR010921">
    <property type="entry name" value="Trp_repressor/repl_initiator"/>
</dbReference>
<dbReference type="AlphaFoldDB" id="A0A1I6GB13"/>
<keyword evidence="2" id="KW-1185">Reference proteome</keyword>
<reference evidence="2" key="1">
    <citation type="submission" date="2016-10" db="EMBL/GenBank/DDBJ databases">
        <authorList>
            <person name="Varghese N."/>
            <person name="Submissions S."/>
        </authorList>
    </citation>
    <scope>NUCLEOTIDE SEQUENCE [LARGE SCALE GENOMIC DNA]</scope>
    <source>
        <strain evidence="2">DSM 26879</strain>
    </source>
</reference>
<sequence>MYLRKVEGPRSITLPDGTIMTRADLPPENTRRWVASRKAAVVRAVGGGLIPRKDALERYGLSDEEFSEWENAVAVHGEAALKTTALQQYRQP</sequence>
<name>A0A1I6GB13_9RHOB</name>
<dbReference type="Gene3D" id="1.10.10.10">
    <property type="entry name" value="Winged helix-like DNA-binding domain superfamily/Winged helix DNA-binding domain"/>
    <property type="match status" value="1"/>
</dbReference>